<dbReference type="OrthoDB" id="3763335at2759"/>
<name>A0A9P4SFE6_9PEZI</name>
<dbReference type="AlphaFoldDB" id="A0A9P4SFE6"/>
<dbReference type="Proteomes" id="UP000799429">
    <property type="component" value="Unassembled WGS sequence"/>
</dbReference>
<sequence length="114" mass="11306">MKTSAIFSISFAILAAAAPSKRTTPKTIGGASEMCSPDQTLSCCNPSSEDYSAGLISAIVGPVLANSCVGVGANVVSVLTNVAPESLCGSTEVSCCTGNKNSGLIVVDAQCSSL</sequence>
<evidence type="ECO:0008006" key="4">
    <source>
        <dbReference type="Google" id="ProtNLM"/>
    </source>
</evidence>
<comment type="caution">
    <text evidence="2">The sequence shown here is derived from an EMBL/GenBank/DDBJ whole genome shotgun (WGS) entry which is preliminary data.</text>
</comment>
<gene>
    <name evidence="2" type="ORF">M501DRAFT_1013261</name>
</gene>
<dbReference type="EMBL" id="MU006090">
    <property type="protein sequence ID" value="KAF2841876.1"/>
    <property type="molecule type" value="Genomic_DNA"/>
</dbReference>
<proteinExistence type="predicted"/>
<evidence type="ECO:0000256" key="1">
    <source>
        <dbReference type="SAM" id="SignalP"/>
    </source>
</evidence>
<evidence type="ECO:0000313" key="2">
    <source>
        <dbReference type="EMBL" id="KAF2841876.1"/>
    </source>
</evidence>
<keyword evidence="3" id="KW-1185">Reference proteome</keyword>
<organism evidence="2 3">
    <name type="scientific">Patellaria atrata CBS 101060</name>
    <dbReference type="NCBI Taxonomy" id="1346257"/>
    <lineage>
        <taxon>Eukaryota</taxon>
        <taxon>Fungi</taxon>
        <taxon>Dikarya</taxon>
        <taxon>Ascomycota</taxon>
        <taxon>Pezizomycotina</taxon>
        <taxon>Dothideomycetes</taxon>
        <taxon>Dothideomycetes incertae sedis</taxon>
        <taxon>Patellariales</taxon>
        <taxon>Patellariaceae</taxon>
        <taxon>Patellaria</taxon>
    </lineage>
</organism>
<keyword evidence="1" id="KW-0732">Signal</keyword>
<feature type="chain" id="PRO_5040185188" description="Hydrophobin" evidence="1">
    <location>
        <begin position="18"/>
        <end position="114"/>
    </location>
</feature>
<evidence type="ECO:0000313" key="3">
    <source>
        <dbReference type="Proteomes" id="UP000799429"/>
    </source>
</evidence>
<protein>
    <recommendedName>
        <fullName evidence="4">Hydrophobin</fullName>
    </recommendedName>
</protein>
<accession>A0A9P4SFE6</accession>
<reference evidence="2" key="1">
    <citation type="journal article" date="2020" name="Stud. Mycol.">
        <title>101 Dothideomycetes genomes: a test case for predicting lifestyles and emergence of pathogens.</title>
        <authorList>
            <person name="Haridas S."/>
            <person name="Albert R."/>
            <person name="Binder M."/>
            <person name="Bloem J."/>
            <person name="Labutti K."/>
            <person name="Salamov A."/>
            <person name="Andreopoulos B."/>
            <person name="Baker S."/>
            <person name="Barry K."/>
            <person name="Bills G."/>
            <person name="Bluhm B."/>
            <person name="Cannon C."/>
            <person name="Castanera R."/>
            <person name="Culley D."/>
            <person name="Daum C."/>
            <person name="Ezra D."/>
            <person name="Gonzalez J."/>
            <person name="Henrissat B."/>
            <person name="Kuo A."/>
            <person name="Liang C."/>
            <person name="Lipzen A."/>
            <person name="Lutzoni F."/>
            <person name="Magnuson J."/>
            <person name="Mondo S."/>
            <person name="Nolan M."/>
            <person name="Ohm R."/>
            <person name="Pangilinan J."/>
            <person name="Park H.-J."/>
            <person name="Ramirez L."/>
            <person name="Alfaro M."/>
            <person name="Sun H."/>
            <person name="Tritt A."/>
            <person name="Yoshinaga Y."/>
            <person name="Zwiers L.-H."/>
            <person name="Turgeon B."/>
            <person name="Goodwin S."/>
            <person name="Spatafora J."/>
            <person name="Crous P."/>
            <person name="Grigoriev I."/>
        </authorList>
    </citation>
    <scope>NUCLEOTIDE SEQUENCE</scope>
    <source>
        <strain evidence="2">CBS 101060</strain>
    </source>
</reference>
<feature type="signal peptide" evidence="1">
    <location>
        <begin position="1"/>
        <end position="17"/>
    </location>
</feature>